<evidence type="ECO:0000256" key="1">
    <source>
        <dbReference type="ARBA" id="ARBA00010613"/>
    </source>
</evidence>
<accession>K0V1N5</accession>
<evidence type="ECO:0000259" key="3">
    <source>
        <dbReference type="PROSITE" id="PS50263"/>
    </source>
</evidence>
<evidence type="ECO:0000313" key="5">
    <source>
        <dbReference type="Proteomes" id="UP000006072"/>
    </source>
</evidence>
<name>K0V1N5_MYCVA</name>
<protein>
    <submittedName>
        <fullName evidence="4">N-carbomoyl-D-amino acid amidohydrolase</fullName>
    </submittedName>
</protein>
<dbReference type="Pfam" id="PF00795">
    <property type="entry name" value="CN_hydrolase"/>
    <property type="match status" value="1"/>
</dbReference>
<feature type="domain" description="CN hydrolase" evidence="3">
    <location>
        <begin position="1"/>
        <end position="198"/>
    </location>
</feature>
<dbReference type="InterPro" id="IPR036526">
    <property type="entry name" value="C-N_Hydrolase_sf"/>
</dbReference>
<feature type="region of interest" description="Disordered" evidence="2">
    <location>
        <begin position="219"/>
        <end position="242"/>
    </location>
</feature>
<dbReference type="CDD" id="cd07197">
    <property type="entry name" value="nitrilase"/>
    <property type="match status" value="1"/>
</dbReference>
<evidence type="ECO:0000313" key="4">
    <source>
        <dbReference type="EMBL" id="EJZ12911.1"/>
    </source>
</evidence>
<dbReference type="PANTHER" id="PTHR23088:SF27">
    <property type="entry name" value="DEAMINATED GLUTATHIONE AMIDASE"/>
    <property type="match status" value="1"/>
</dbReference>
<comment type="caution">
    <text evidence="4">The sequence shown here is derived from an EMBL/GenBank/DDBJ whole genome shotgun (WGS) entry which is preliminary data.</text>
</comment>
<organism evidence="4 5">
    <name type="scientific">Mycolicibacterium vaccae ATCC 25954</name>
    <dbReference type="NCBI Taxonomy" id="1194972"/>
    <lineage>
        <taxon>Bacteria</taxon>
        <taxon>Bacillati</taxon>
        <taxon>Actinomycetota</taxon>
        <taxon>Actinomycetes</taxon>
        <taxon>Mycobacteriales</taxon>
        <taxon>Mycobacteriaceae</taxon>
        <taxon>Mycolicibacterium</taxon>
    </lineage>
</organism>
<feature type="compositionally biased region" description="Basic and acidic residues" evidence="2">
    <location>
        <begin position="230"/>
        <end position="242"/>
    </location>
</feature>
<reference evidence="4 5" key="1">
    <citation type="journal article" date="2012" name="J. Bacteriol.">
        <title>Complete Genome Sequence of Mycobacterium vaccae Type Strain ATCC 25954.</title>
        <authorList>
            <person name="Ho Y.S."/>
            <person name="Adroub S.A."/>
            <person name="Abadi M."/>
            <person name="Al Alwan B."/>
            <person name="Alkhateeb R."/>
            <person name="Gao G."/>
            <person name="Ragab A."/>
            <person name="Ali S."/>
            <person name="van Soolingen D."/>
            <person name="Bitter W."/>
            <person name="Pain A."/>
            <person name="Abdallah A.M."/>
        </authorList>
    </citation>
    <scope>NUCLEOTIDE SEQUENCE [LARGE SCALE GENOMIC DNA]</scope>
    <source>
        <strain evidence="4 5">ATCC 25954</strain>
    </source>
</reference>
<dbReference type="AlphaFoldDB" id="K0V1N5"/>
<proteinExistence type="inferred from homology"/>
<dbReference type="PANTHER" id="PTHR23088">
    <property type="entry name" value="NITRILASE-RELATED"/>
    <property type="match status" value="1"/>
</dbReference>
<evidence type="ECO:0000256" key="2">
    <source>
        <dbReference type="SAM" id="MobiDB-lite"/>
    </source>
</evidence>
<comment type="similarity">
    <text evidence="1">Belongs to the carbon-nitrogen hydrolase superfamily. NIT1/NIT2 family.</text>
</comment>
<dbReference type="GO" id="GO:0016787">
    <property type="term" value="F:hydrolase activity"/>
    <property type="evidence" value="ECO:0007669"/>
    <property type="project" value="UniProtKB-KW"/>
</dbReference>
<dbReference type="InterPro" id="IPR003010">
    <property type="entry name" value="C-N_Hydrolase"/>
</dbReference>
<dbReference type="Proteomes" id="UP000006072">
    <property type="component" value="Unassembled WGS sequence"/>
</dbReference>
<sequence>MVLPELFSNGYAFEPEFAEPVSGTTVQTLVQLARSCRTTIVTALHIRDEAGIYRDRALIIGPDGPLAEADKSYLWGQEVGSLVPGDWKGAIADTPAGVVGVAVCYEAGFPEMVRDLAVRGAQIIAVPAAFGRPRLHAWELMTRSRALENGCILVAAGLTGDNGRGNEFAGHSRVVGPRGEVLSGIDRGEGTVLCEVDLDDIEQARTEIPYLRSLELRSTHDGGARVPRPPIDRTDAHEPTRS</sequence>
<keyword evidence="4" id="KW-0378">Hydrolase</keyword>
<dbReference type="HOGENOM" id="CLU_030130_3_1_11"/>
<dbReference type="PROSITE" id="PS50263">
    <property type="entry name" value="CN_HYDROLASE"/>
    <property type="match status" value="1"/>
</dbReference>
<keyword evidence="5" id="KW-1185">Reference proteome</keyword>
<gene>
    <name evidence="4" type="ORF">MVAC_00145</name>
</gene>
<dbReference type="SUPFAM" id="SSF56317">
    <property type="entry name" value="Carbon-nitrogen hydrolase"/>
    <property type="match status" value="1"/>
</dbReference>
<dbReference type="PATRIC" id="fig|1194972.3.peg.31"/>
<dbReference type="eggNOG" id="COG0388">
    <property type="taxonomic scope" value="Bacteria"/>
</dbReference>
<dbReference type="Gene3D" id="3.60.110.10">
    <property type="entry name" value="Carbon-nitrogen hydrolase"/>
    <property type="match status" value="1"/>
</dbReference>
<dbReference type="EMBL" id="ALQA01000001">
    <property type="protein sequence ID" value="EJZ12911.1"/>
    <property type="molecule type" value="Genomic_DNA"/>
</dbReference>